<dbReference type="AlphaFoldDB" id="A0A835Q731"/>
<dbReference type="PANTHER" id="PTHR37227:SF2">
    <property type="entry name" value="OS01G0219000 PROTEIN"/>
    <property type="match status" value="1"/>
</dbReference>
<protein>
    <submittedName>
        <fullName evidence="1">Uncharacterized protein</fullName>
    </submittedName>
</protein>
<name>A0A835Q731_VANPL</name>
<sequence length="257" mass="27900">MEDVLTEPPPQSRFFPEDLDNFATPSPPIPSPFLSIYPDANPDTFPPSLLVIAISAPSTFLIGQISNKTPIGTLIIPEATGVGTSVEPIVRNKSCNIYAVDRLPAPAILVAFPFTIPAERSGEVAKVLLGEINAENVLILDGIQSVNYRSRLSSDEAVAFKLETQEQRRGGDPLVRRLEYLPSGSVIGGLGAALLGESQMRKKRATLCVTWPENGQLSVVPLLKPLLNDLGLDVAGFENWKNETIRFSSRSYPDLYA</sequence>
<gene>
    <name evidence="1" type="ORF">HPP92_019599</name>
</gene>
<evidence type="ECO:0000313" key="1">
    <source>
        <dbReference type="EMBL" id="KAG0465435.1"/>
    </source>
</evidence>
<accession>A0A835Q731</accession>
<comment type="caution">
    <text evidence="1">The sequence shown here is derived from an EMBL/GenBank/DDBJ whole genome shotgun (WGS) entry which is preliminary data.</text>
</comment>
<reference evidence="1 2" key="1">
    <citation type="journal article" date="2020" name="Nat. Food">
        <title>A phased Vanilla planifolia genome enables genetic improvement of flavour and production.</title>
        <authorList>
            <person name="Hasing T."/>
            <person name="Tang H."/>
            <person name="Brym M."/>
            <person name="Khazi F."/>
            <person name="Huang T."/>
            <person name="Chambers A.H."/>
        </authorList>
    </citation>
    <scope>NUCLEOTIDE SEQUENCE [LARGE SCALE GENOMIC DNA]</scope>
    <source>
        <tissue evidence="1">Leaf</tissue>
    </source>
</reference>
<organism evidence="1 2">
    <name type="scientific">Vanilla planifolia</name>
    <name type="common">Vanilla</name>
    <dbReference type="NCBI Taxonomy" id="51239"/>
    <lineage>
        <taxon>Eukaryota</taxon>
        <taxon>Viridiplantae</taxon>
        <taxon>Streptophyta</taxon>
        <taxon>Embryophyta</taxon>
        <taxon>Tracheophyta</taxon>
        <taxon>Spermatophyta</taxon>
        <taxon>Magnoliopsida</taxon>
        <taxon>Liliopsida</taxon>
        <taxon>Asparagales</taxon>
        <taxon>Orchidaceae</taxon>
        <taxon>Vanilloideae</taxon>
        <taxon>Vanilleae</taxon>
        <taxon>Vanilla</taxon>
    </lineage>
</organism>
<proteinExistence type="predicted"/>
<dbReference type="OrthoDB" id="17536at2759"/>
<evidence type="ECO:0000313" key="2">
    <source>
        <dbReference type="Proteomes" id="UP000639772"/>
    </source>
</evidence>
<dbReference type="Proteomes" id="UP000639772">
    <property type="component" value="Chromosome 10"/>
</dbReference>
<dbReference type="EMBL" id="JADCNM010000010">
    <property type="protein sequence ID" value="KAG0465435.1"/>
    <property type="molecule type" value="Genomic_DNA"/>
</dbReference>
<dbReference type="PANTHER" id="PTHR37227">
    <property type="entry name" value="OS01G0219000 PROTEIN"/>
    <property type="match status" value="1"/>
</dbReference>